<evidence type="ECO:0000313" key="2">
    <source>
        <dbReference type="Proteomes" id="UP001500888"/>
    </source>
</evidence>
<name>A0ABP7ISN5_9ACTN</name>
<evidence type="ECO:0000313" key="1">
    <source>
        <dbReference type="EMBL" id="GAA3825347.1"/>
    </source>
</evidence>
<accession>A0ABP7ISN5</accession>
<comment type="caution">
    <text evidence="1">The sequence shown here is derived from an EMBL/GenBank/DDBJ whole genome shotgun (WGS) entry which is preliminary data.</text>
</comment>
<gene>
    <name evidence="1" type="ORF">GCM10022226_52560</name>
</gene>
<dbReference type="EMBL" id="BAAAZR010000020">
    <property type="protein sequence ID" value="GAA3825347.1"/>
    <property type="molecule type" value="Genomic_DNA"/>
</dbReference>
<organism evidence="1 2">
    <name type="scientific">Sphaerisporangium flaviroseum</name>
    <dbReference type="NCBI Taxonomy" id="509199"/>
    <lineage>
        <taxon>Bacteria</taxon>
        <taxon>Bacillati</taxon>
        <taxon>Actinomycetota</taxon>
        <taxon>Actinomycetes</taxon>
        <taxon>Streptosporangiales</taxon>
        <taxon>Streptosporangiaceae</taxon>
        <taxon>Sphaerisporangium</taxon>
    </lineage>
</organism>
<proteinExistence type="predicted"/>
<protein>
    <submittedName>
        <fullName evidence="1">Uncharacterized protein</fullName>
    </submittedName>
</protein>
<sequence length="66" mass="7656">MPPFDLGVRSLYDVKWVDSKGFEVEALVLGNRPCLRVRRGHQYVAYYTDVTELSRHLDLTDLEVTD</sequence>
<dbReference type="Proteomes" id="UP001500888">
    <property type="component" value="Unassembled WGS sequence"/>
</dbReference>
<keyword evidence="2" id="KW-1185">Reference proteome</keyword>
<reference evidence="2" key="1">
    <citation type="journal article" date="2019" name="Int. J. Syst. Evol. Microbiol.">
        <title>The Global Catalogue of Microorganisms (GCM) 10K type strain sequencing project: providing services to taxonomists for standard genome sequencing and annotation.</title>
        <authorList>
            <consortium name="The Broad Institute Genomics Platform"/>
            <consortium name="The Broad Institute Genome Sequencing Center for Infectious Disease"/>
            <person name="Wu L."/>
            <person name="Ma J."/>
        </authorList>
    </citation>
    <scope>NUCLEOTIDE SEQUENCE [LARGE SCALE GENOMIC DNA]</scope>
    <source>
        <strain evidence="2">JCM 16908</strain>
    </source>
</reference>